<feature type="domain" description="Heterokaryon incompatibility" evidence="1">
    <location>
        <begin position="2"/>
        <end position="46"/>
    </location>
</feature>
<dbReference type="Pfam" id="PF06985">
    <property type="entry name" value="HET"/>
    <property type="match status" value="1"/>
</dbReference>
<feature type="non-terminal residue" evidence="2">
    <location>
        <position position="1"/>
    </location>
</feature>
<sequence>LAISYVWIDSLYIIQDDKGDKVREASKMASFYRNAVFTIAAMLASSGSGG</sequence>
<feature type="non-terminal residue" evidence="2">
    <location>
        <position position="50"/>
    </location>
</feature>
<proteinExistence type="predicted"/>
<dbReference type="Proteomes" id="UP000800200">
    <property type="component" value="Unassembled WGS sequence"/>
</dbReference>
<accession>A0A6A6EUU0</accession>
<evidence type="ECO:0000259" key="1">
    <source>
        <dbReference type="Pfam" id="PF06985"/>
    </source>
</evidence>
<name>A0A6A6EUU0_9PEZI</name>
<dbReference type="PANTHER" id="PTHR33112:SF9">
    <property type="entry name" value="HETEROKARYON INCOMPATIBILITY DOMAIN-CONTAINING PROTEIN"/>
    <property type="match status" value="1"/>
</dbReference>
<protein>
    <recommendedName>
        <fullName evidence="1">Heterokaryon incompatibility domain-containing protein</fullName>
    </recommendedName>
</protein>
<reference evidence="2" key="1">
    <citation type="journal article" date="2020" name="Stud. Mycol.">
        <title>101 Dothideomycetes genomes: a test case for predicting lifestyles and emergence of pathogens.</title>
        <authorList>
            <person name="Haridas S."/>
            <person name="Albert R."/>
            <person name="Binder M."/>
            <person name="Bloem J."/>
            <person name="Labutti K."/>
            <person name="Salamov A."/>
            <person name="Andreopoulos B."/>
            <person name="Baker S."/>
            <person name="Barry K."/>
            <person name="Bills G."/>
            <person name="Bluhm B."/>
            <person name="Cannon C."/>
            <person name="Castanera R."/>
            <person name="Culley D."/>
            <person name="Daum C."/>
            <person name="Ezra D."/>
            <person name="Gonzalez J."/>
            <person name="Henrissat B."/>
            <person name="Kuo A."/>
            <person name="Liang C."/>
            <person name="Lipzen A."/>
            <person name="Lutzoni F."/>
            <person name="Magnuson J."/>
            <person name="Mondo S."/>
            <person name="Nolan M."/>
            <person name="Ohm R."/>
            <person name="Pangilinan J."/>
            <person name="Park H.-J."/>
            <person name="Ramirez L."/>
            <person name="Alfaro M."/>
            <person name="Sun H."/>
            <person name="Tritt A."/>
            <person name="Yoshinaga Y."/>
            <person name="Zwiers L.-H."/>
            <person name="Turgeon B."/>
            <person name="Goodwin S."/>
            <person name="Spatafora J."/>
            <person name="Crous P."/>
            <person name="Grigoriev I."/>
        </authorList>
    </citation>
    <scope>NUCLEOTIDE SEQUENCE</scope>
    <source>
        <strain evidence="2">CBS 207.26</strain>
    </source>
</reference>
<dbReference type="EMBL" id="ML994612">
    <property type="protein sequence ID" value="KAF2193870.1"/>
    <property type="molecule type" value="Genomic_DNA"/>
</dbReference>
<evidence type="ECO:0000313" key="2">
    <source>
        <dbReference type="EMBL" id="KAF2193870.1"/>
    </source>
</evidence>
<dbReference type="AlphaFoldDB" id="A0A6A6EUU0"/>
<gene>
    <name evidence="2" type="ORF">K469DRAFT_524253</name>
</gene>
<evidence type="ECO:0000313" key="3">
    <source>
        <dbReference type="Proteomes" id="UP000800200"/>
    </source>
</evidence>
<dbReference type="PANTHER" id="PTHR33112">
    <property type="entry name" value="DOMAIN PROTEIN, PUTATIVE-RELATED"/>
    <property type="match status" value="1"/>
</dbReference>
<organism evidence="2 3">
    <name type="scientific">Zopfia rhizophila CBS 207.26</name>
    <dbReference type="NCBI Taxonomy" id="1314779"/>
    <lineage>
        <taxon>Eukaryota</taxon>
        <taxon>Fungi</taxon>
        <taxon>Dikarya</taxon>
        <taxon>Ascomycota</taxon>
        <taxon>Pezizomycotina</taxon>
        <taxon>Dothideomycetes</taxon>
        <taxon>Dothideomycetes incertae sedis</taxon>
        <taxon>Zopfiaceae</taxon>
        <taxon>Zopfia</taxon>
    </lineage>
</organism>
<keyword evidence="3" id="KW-1185">Reference proteome</keyword>
<dbReference type="InterPro" id="IPR010730">
    <property type="entry name" value="HET"/>
</dbReference>
<dbReference type="OrthoDB" id="2958217at2759"/>